<dbReference type="AlphaFoldDB" id="A0A2H9TAB5"/>
<keyword evidence="1" id="KW-0378">Hydrolase</keyword>
<proteinExistence type="predicted"/>
<reference evidence="5" key="1">
    <citation type="journal article" date="2017" name="Appl. Environ. Microbiol.">
        <title>Molecular characterization of an Endozoicomonas-like organism causing infection in king scallop Pecten maximus L.</title>
        <authorList>
            <person name="Cano I."/>
            <person name="van Aerle R."/>
            <person name="Ross S."/>
            <person name="Verner-Jeffreys D.W."/>
            <person name="Paley R.K."/>
            <person name="Rimmer G."/>
            <person name="Ryder D."/>
            <person name="Hooper P."/>
            <person name="Stone D."/>
            <person name="Feist S.W."/>
        </authorList>
    </citation>
    <scope>NUCLEOTIDE SEQUENCE</scope>
</reference>
<accession>A0A2H9TAB5</accession>
<evidence type="ECO:0000259" key="4">
    <source>
        <dbReference type="PROSITE" id="PS51635"/>
    </source>
</evidence>
<name>A0A2H9TAB5_9ZZZZ</name>
<dbReference type="CDD" id="cd07205">
    <property type="entry name" value="Pat_PNPLA6_PNPLA7_NTE1_like"/>
    <property type="match status" value="1"/>
</dbReference>
<dbReference type="InterPro" id="IPR002641">
    <property type="entry name" value="PNPLA_dom"/>
</dbReference>
<dbReference type="EMBL" id="NSIT01000028">
    <property type="protein sequence ID" value="PJE80180.1"/>
    <property type="molecule type" value="Genomic_DNA"/>
</dbReference>
<dbReference type="PANTHER" id="PTHR14226:SF29">
    <property type="entry name" value="NEUROPATHY TARGET ESTERASE SWS"/>
    <property type="match status" value="1"/>
</dbReference>
<dbReference type="InterPro" id="IPR050301">
    <property type="entry name" value="NTE"/>
</dbReference>
<dbReference type="Pfam" id="PF01734">
    <property type="entry name" value="Patatin"/>
    <property type="match status" value="1"/>
</dbReference>
<organism evidence="5">
    <name type="scientific">invertebrate metagenome</name>
    <dbReference type="NCBI Taxonomy" id="1711999"/>
    <lineage>
        <taxon>unclassified sequences</taxon>
        <taxon>metagenomes</taxon>
        <taxon>organismal metagenomes</taxon>
    </lineage>
</organism>
<protein>
    <submittedName>
        <fullName evidence="5">Putative NTE family protein</fullName>
    </submittedName>
</protein>
<keyword evidence="2" id="KW-0442">Lipid degradation</keyword>
<dbReference type="GO" id="GO:0016787">
    <property type="term" value="F:hydrolase activity"/>
    <property type="evidence" value="ECO:0007669"/>
    <property type="project" value="UniProtKB-KW"/>
</dbReference>
<evidence type="ECO:0000256" key="2">
    <source>
        <dbReference type="ARBA" id="ARBA00022963"/>
    </source>
</evidence>
<evidence type="ECO:0000313" key="5">
    <source>
        <dbReference type="EMBL" id="PJE80180.1"/>
    </source>
</evidence>
<evidence type="ECO:0000256" key="1">
    <source>
        <dbReference type="ARBA" id="ARBA00022801"/>
    </source>
</evidence>
<dbReference type="GO" id="GO:0016042">
    <property type="term" value="P:lipid catabolic process"/>
    <property type="evidence" value="ECO:0007669"/>
    <property type="project" value="UniProtKB-KW"/>
</dbReference>
<dbReference type="PROSITE" id="PS51635">
    <property type="entry name" value="PNPLA"/>
    <property type="match status" value="1"/>
</dbReference>
<gene>
    <name evidence="5" type="ORF">CI610_00832</name>
</gene>
<dbReference type="Gene3D" id="3.40.1090.10">
    <property type="entry name" value="Cytosolic phospholipase A2 catalytic domain"/>
    <property type="match status" value="2"/>
</dbReference>
<keyword evidence="3" id="KW-0443">Lipid metabolism</keyword>
<comment type="caution">
    <text evidence="5">The sequence shown here is derived from an EMBL/GenBank/DDBJ whole genome shotgun (WGS) entry which is preliminary data.</text>
</comment>
<dbReference type="InterPro" id="IPR016035">
    <property type="entry name" value="Acyl_Trfase/lysoPLipase"/>
</dbReference>
<dbReference type="SUPFAM" id="SSF52151">
    <property type="entry name" value="FabD/lysophospholipase-like"/>
    <property type="match status" value="1"/>
</dbReference>
<dbReference type="PANTHER" id="PTHR14226">
    <property type="entry name" value="NEUROPATHY TARGET ESTERASE/SWISS CHEESE D.MELANOGASTER"/>
    <property type="match status" value="1"/>
</dbReference>
<evidence type="ECO:0000256" key="3">
    <source>
        <dbReference type="ARBA" id="ARBA00023098"/>
    </source>
</evidence>
<feature type="domain" description="PNPLA" evidence="4">
    <location>
        <begin position="16"/>
        <end position="174"/>
    </location>
</feature>
<sequence length="287" mass="32221">MDNYVQPPSVKYTLGLTLSGGGAKCMAHIGLLQYLAENGIEPDIISATSGGAVIGALHAAGCKPVHILEFFLKHRMFCFQNLSLNQWGLIQSEKIGKYFEKYFPDNSFEALKKPLFVVATDLQKPAQHVFSSGPLIKPLLGASAFPGVLTPVRWGNEILADGGIINNFPASLIREQCHFQIGMHLTPVRQRSEEHFRNARSLLERVYDIFSVSKIVKEIRIPDIVLEPEGLEEFGTFSVKNDDLEAMFELGYECAQKYFSGAGRQWFMQLQRAMLKRPQWLMDKQPA</sequence>